<name>A0A6P0CFQ6_9RHOB</name>
<evidence type="ECO:0000313" key="2">
    <source>
        <dbReference type="Proteomes" id="UP000468591"/>
    </source>
</evidence>
<dbReference type="Proteomes" id="UP000468591">
    <property type="component" value="Unassembled WGS sequence"/>
</dbReference>
<organism evidence="1 2">
    <name type="scientific">Sulfitobacter sediminilitoris</name>
    <dbReference type="NCBI Taxonomy" id="2698830"/>
    <lineage>
        <taxon>Bacteria</taxon>
        <taxon>Pseudomonadati</taxon>
        <taxon>Pseudomonadota</taxon>
        <taxon>Alphaproteobacteria</taxon>
        <taxon>Rhodobacterales</taxon>
        <taxon>Roseobacteraceae</taxon>
        <taxon>Sulfitobacter</taxon>
    </lineage>
</organism>
<dbReference type="PANTHER" id="PTHR35564">
    <property type="match status" value="1"/>
</dbReference>
<dbReference type="RefSeq" id="WP_164355015.1">
    <property type="nucleotide sequence ID" value="NZ_JAABNT010000012.1"/>
</dbReference>
<dbReference type="Pfam" id="PF06996">
    <property type="entry name" value="T6SS_TssG"/>
    <property type="match status" value="1"/>
</dbReference>
<dbReference type="NCBIfam" id="TIGR03347">
    <property type="entry name" value="VI_chp_1"/>
    <property type="match status" value="1"/>
</dbReference>
<proteinExistence type="predicted"/>
<dbReference type="AlphaFoldDB" id="A0A6P0CFQ6"/>
<accession>A0A6P0CFQ6</accession>
<comment type="caution">
    <text evidence="1">The sequence shown here is derived from an EMBL/GenBank/DDBJ whole genome shotgun (WGS) entry which is preliminary data.</text>
</comment>
<evidence type="ECO:0000313" key="1">
    <source>
        <dbReference type="EMBL" id="NEK24088.1"/>
    </source>
</evidence>
<sequence length="343" mass="38883">MATDKRTGPDTVGHFVKLVEEPEKHHVFQAMRVIDAAYPDAPRLGESRRPREDRIRLGQEAELAFPPSTISSFKPGTDKVPGKLMNRFFGLWGPQGPLPLHLTEYARNRQRNHRDHTIIAFANMLTHRMMSLLYRAWRSGQPAASYDRGDDEFERRVAALAGYRGPGFQDRDAVPDVSRRHFAAIMSQGSKSPDGLISFLSAFFDVDVQIDQFVGSWLQLEPDDCWELGSMVGLGQTTSIGSRVWSRASKFRLRIGPLDRDRYERFLPGTDGWDRLEAIVRSYIGDTLDWDVQLILKGDEVPRSVLGGTTRLGQTSWVDMKRDDDTPRPDAADLFLTPQRRVA</sequence>
<dbReference type="InterPro" id="IPR010732">
    <property type="entry name" value="T6SS_TssG-like"/>
</dbReference>
<gene>
    <name evidence="1" type="primary">tssG</name>
    <name evidence="1" type="ORF">GV827_17005</name>
</gene>
<reference evidence="1 2" key="1">
    <citation type="submission" date="2020-01" db="EMBL/GenBank/DDBJ databases">
        <title>Sulfitobacter sediminilitoris sp. nov., isolated from a tidal flat.</title>
        <authorList>
            <person name="Park S."/>
            <person name="Yoon J.-H."/>
        </authorList>
    </citation>
    <scope>NUCLEOTIDE SEQUENCE [LARGE SCALE GENOMIC DNA]</scope>
    <source>
        <strain evidence="1 2">JBTF-M27</strain>
    </source>
</reference>
<dbReference type="PANTHER" id="PTHR35564:SF4">
    <property type="entry name" value="CYTOPLASMIC PROTEIN"/>
    <property type="match status" value="1"/>
</dbReference>
<keyword evidence="2" id="KW-1185">Reference proteome</keyword>
<protein>
    <submittedName>
        <fullName evidence="1">Type VI secretion system baseplate subunit TssG</fullName>
    </submittedName>
</protein>
<dbReference type="EMBL" id="JAABNT010000012">
    <property type="protein sequence ID" value="NEK24088.1"/>
    <property type="molecule type" value="Genomic_DNA"/>
</dbReference>